<dbReference type="PANTHER" id="PTHR31964:SF140">
    <property type="entry name" value="UNIVERSAL STRESS PROTEIN FAMILY PROTEIN"/>
    <property type="match status" value="1"/>
</dbReference>
<feature type="domain" description="UspA" evidence="2">
    <location>
        <begin position="45"/>
        <end position="195"/>
    </location>
</feature>
<dbReference type="Proteomes" id="UP000053201">
    <property type="component" value="Unassembled WGS sequence"/>
</dbReference>
<dbReference type="CDD" id="cd23659">
    <property type="entry name" value="USP_At3g01520-like"/>
    <property type="match status" value="1"/>
</dbReference>
<dbReference type="OMA" id="CVHNANC"/>
<dbReference type="PRINTS" id="PR01438">
    <property type="entry name" value="UNVRSLSTRESS"/>
</dbReference>
<dbReference type="RefSeq" id="XP_016610117.1">
    <property type="nucleotide sequence ID" value="XM_016750862.1"/>
</dbReference>
<dbReference type="InterPro" id="IPR006016">
    <property type="entry name" value="UspA"/>
</dbReference>
<evidence type="ECO:0000313" key="3">
    <source>
        <dbReference type="EMBL" id="KND02078.1"/>
    </source>
</evidence>
<feature type="compositionally biased region" description="Low complexity" evidence="1">
    <location>
        <begin position="1"/>
        <end position="12"/>
    </location>
</feature>
<reference evidence="3 4" key="1">
    <citation type="submission" date="2009-08" db="EMBL/GenBank/DDBJ databases">
        <title>The Genome Sequence of Spizellomyces punctatus strain DAOM BR117.</title>
        <authorList>
            <consortium name="The Broad Institute Genome Sequencing Platform"/>
            <person name="Russ C."/>
            <person name="Cuomo C."/>
            <person name="Shea T."/>
            <person name="Young S.K."/>
            <person name="Zeng Q."/>
            <person name="Koehrsen M."/>
            <person name="Haas B."/>
            <person name="Borodovsky M."/>
            <person name="Guigo R."/>
            <person name="Alvarado L."/>
            <person name="Berlin A."/>
            <person name="Bochicchio J."/>
            <person name="Borenstein D."/>
            <person name="Chapman S."/>
            <person name="Chen Z."/>
            <person name="Engels R."/>
            <person name="Freedman E."/>
            <person name="Gellesch M."/>
            <person name="Goldberg J."/>
            <person name="Griggs A."/>
            <person name="Gujja S."/>
            <person name="Heiman D."/>
            <person name="Hepburn T."/>
            <person name="Howarth C."/>
            <person name="Jen D."/>
            <person name="Larson L."/>
            <person name="Lewis B."/>
            <person name="Mehta T."/>
            <person name="Park D."/>
            <person name="Pearson M."/>
            <person name="Roberts A."/>
            <person name="Saif S."/>
            <person name="Shenoy N."/>
            <person name="Sisk P."/>
            <person name="Stolte C."/>
            <person name="Sykes S."/>
            <person name="Thomson T."/>
            <person name="Walk T."/>
            <person name="White J."/>
            <person name="Yandava C."/>
            <person name="Burger G."/>
            <person name="Gray M.W."/>
            <person name="Holland P.W.H."/>
            <person name="King N."/>
            <person name="Lang F.B.F."/>
            <person name="Roger A.J."/>
            <person name="Ruiz-Trillo I."/>
            <person name="Lander E."/>
            <person name="Nusbaum C."/>
        </authorList>
    </citation>
    <scope>NUCLEOTIDE SEQUENCE [LARGE SCALE GENOMIC DNA]</scope>
    <source>
        <strain evidence="3 4">DAOM BR117</strain>
    </source>
</reference>
<proteinExistence type="predicted"/>
<dbReference type="GeneID" id="27686155"/>
<protein>
    <recommendedName>
        <fullName evidence="2">UspA domain-containing protein</fullName>
    </recommendedName>
</protein>
<dbReference type="PANTHER" id="PTHR31964">
    <property type="entry name" value="ADENINE NUCLEOTIDE ALPHA HYDROLASES-LIKE SUPERFAMILY PROTEIN"/>
    <property type="match status" value="1"/>
</dbReference>
<dbReference type="Gene3D" id="3.40.50.620">
    <property type="entry name" value="HUPs"/>
    <property type="match status" value="1"/>
</dbReference>
<keyword evidence="4" id="KW-1185">Reference proteome</keyword>
<dbReference type="Pfam" id="PF00582">
    <property type="entry name" value="Usp"/>
    <property type="match status" value="1"/>
</dbReference>
<accession>A0A0L0HM10</accession>
<dbReference type="AlphaFoldDB" id="A0A0L0HM10"/>
<dbReference type="VEuPathDB" id="FungiDB:SPPG_02580"/>
<name>A0A0L0HM10_SPIPD</name>
<dbReference type="eggNOG" id="ENOG502SGZS">
    <property type="taxonomic scope" value="Eukaryota"/>
</dbReference>
<evidence type="ECO:0000256" key="1">
    <source>
        <dbReference type="SAM" id="MobiDB-lite"/>
    </source>
</evidence>
<dbReference type="InParanoid" id="A0A0L0HM10"/>
<gene>
    <name evidence="3" type="ORF">SPPG_02580</name>
</gene>
<dbReference type="STRING" id="645134.A0A0L0HM10"/>
<dbReference type="SUPFAM" id="SSF52402">
    <property type="entry name" value="Adenine nucleotide alpha hydrolases-like"/>
    <property type="match status" value="1"/>
</dbReference>
<evidence type="ECO:0000259" key="2">
    <source>
        <dbReference type="Pfam" id="PF00582"/>
    </source>
</evidence>
<sequence length="205" mass="22824">MTEQPTTTTQQPSAEQDAATQQKLSQLKEPVHEEILDHEPSTHTRVIAIALDHSEYSAYAFKYTLENIVNPKTDQVVLLNVRDIVNIPSSFGLVYMDTGGANAFDWIDRTEDENMAASHRLLKQFGAQVLKAGAKCRAIALRGDPRDELVYKTKELHADLFVIGSRGMGAIKRTFLGSVSDYCVHHCACPVLVVRAQEQEKNKKA</sequence>
<dbReference type="InterPro" id="IPR014729">
    <property type="entry name" value="Rossmann-like_a/b/a_fold"/>
</dbReference>
<dbReference type="OrthoDB" id="843225at2759"/>
<evidence type="ECO:0000313" key="4">
    <source>
        <dbReference type="Proteomes" id="UP000053201"/>
    </source>
</evidence>
<organism evidence="3 4">
    <name type="scientific">Spizellomyces punctatus (strain DAOM BR117)</name>
    <dbReference type="NCBI Taxonomy" id="645134"/>
    <lineage>
        <taxon>Eukaryota</taxon>
        <taxon>Fungi</taxon>
        <taxon>Fungi incertae sedis</taxon>
        <taxon>Chytridiomycota</taxon>
        <taxon>Chytridiomycota incertae sedis</taxon>
        <taxon>Chytridiomycetes</taxon>
        <taxon>Spizellomycetales</taxon>
        <taxon>Spizellomycetaceae</taxon>
        <taxon>Spizellomyces</taxon>
    </lineage>
</organism>
<feature type="region of interest" description="Disordered" evidence="1">
    <location>
        <begin position="1"/>
        <end position="24"/>
    </location>
</feature>
<dbReference type="EMBL" id="KQ257453">
    <property type="protein sequence ID" value="KND02078.1"/>
    <property type="molecule type" value="Genomic_DNA"/>
</dbReference>
<dbReference type="InterPro" id="IPR006015">
    <property type="entry name" value="Universal_stress_UspA"/>
</dbReference>